<dbReference type="EMBL" id="QYTW02000028">
    <property type="protein sequence ID" value="RST57816.1"/>
    <property type="molecule type" value="Genomic_DNA"/>
</dbReference>
<gene>
    <name evidence="2" type="ORF">D5F11_020875</name>
</gene>
<dbReference type="Proteomes" id="UP000287296">
    <property type="component" value="Unassembled WGS sequence"/>
</dbReference>
<organism evidence="2 3">
    <name type="scientific">Siminovitchia terrae</name>
    <name type="common">Bacillus terrae</name>
    <dbReference type="NCBI Taxonomy" id="1914933"/>
    <lineage>
        <taxon>Bacteria</taxon>
        <taxon>Bacillati</taxon>
        <taxon>Bacillota</taxon>
        <taxon>Bacilli</taxon>
        <taxon>Bacillales</taxon>
        <taxon>Bacillaceae</taxon>
        <taxon>Siminovitchia</taxon>
    </lineage>
</organism>
<proteinExistence type="predicted"/>
<feature type="region of interest" description="Disordered" evidence="1">
    <location>
        <begin position="1"/>
        <end position="26"/>
    </location>
</feature>
<dbReference type="RefSeq" id="WP_120118751.1">
    <property type="nucleotide sequence ID" value="NZ_QYTW02000028.1"/>
</dbReference>
<comment type="caution">
    <text evidence="2">The sequence shown here is derived from an EMBL/GenBank/DDBJ whole genome shotgun (WGS) entry which is preliminary data.</text>
</comment>
<evidence type="ECO:0000313" key="2">
    <source>
        <dbReference type="EMBL" id="RST57816.1"/>
    </source>
</evidence>
<dbReference type="AlphaFoldDB" id="A0A429X379"/>
<sequence length="251" mass="28730">MTFSLTPITSNANNNEEQIFDNSNTKVIEDSDDKMVTQIEVDDKIYEYVELISSDIIETEVYEINGENRILVDTITTKIVADGDQLEITQNDSGTDTDYFRDYIENNEPTSNNSEMLAARSLSGFWKNSWVKMSYKKDYKKKVGYARFTRSEKKIKIPNKYFDNYAKQVDSLVSIQQDALLSIGPIGTIESIVWFLSQKKLTPAVVKKAIKKFGGKIPGIGTIYSLINYVYTYDKAVKAFNRIPGKAYWYK</sequence>
<reference evidence="2 3" key="1">
    <citation type="submission" date="2018-12" db="EMBL/GenBank/DDBJ databases">
        <authorList>
            <person name="Sun L."/>
            <person name="Chen Z."/>
        </authorList>
    </citation>
    <scope>NUCLEOTIDE SEQUENCE [LARGE SCALE GENOMIC DNA]</scope>
    <source>
        <strain evidence="2 3">LMG 29736</strain>
    </source>
</reference>
<accession>A0A429X379</accession>
<evidence type="ECO:0000313" key="3">
    <source>
        <dbReference type="Proteomes" id="UP000287296"/>
    </source>
</evidence>
<protein>
    <submittedName>
        <fullName evidence="2">Uncharacterized protein</fullName>
    </submittedName>
</protein>
<name>A0A429X379_SIMTE</name>
<evidence type="ECO:0000256" key="1">
    <source>
        <dbReference type="SAM" id="MobiDB-lite"/>
    </source>
</evidence>